<feature type="region of interest" description="Disordered" evidence="1">
    <location>
        <begin position="88"/>
        <end position="128"/>
    </location>
</feature>
<proteinExistence type="predicted"/>
<feature type="compositionally biased region" description="Basic and acidic residues" evidence="1">
    <location>
        <begin position="93"/>
        <end position="106"/>
    </location>
</feature>
<keyword evidence="3" id="KW-1185">Reference proteome</keyword>
<evidence type="ECO:0000313" key="2">
    <source>
        <dbReference type="EMBL" id="KAK4087657.1"/>
    </source>
</evidence>
<accession>A0ABR0BUZ0</accession>
<evidence type="ECO:0000256" key="1">
    <source>
        <dbReference type="SAM" id="MobiDB-lite"/>
    </source>
</evidence>
<dbReference type="EMBL" id="JAWRVI010000030">
    <property type="protein sequence ID" value="KAK4087657.1"/>
    <property type="molecule type" value="Genomic_DNA"/>
</dbReference>
<evidence type="ECO:0000313" key="3">
    <source>
        <dbReference type="Proteomes" id="UP001287286"/>
    </source>
</evidence>
<name>A0ABR0BUZ0_PURLI</name>
<reference evidence="2 3" key="1">
    <citation type="journal article" date="2024" name="Microbiol. Resour. Announc.">
        <title>Genome annotations for the ascomycete fungi Trichoderma harzianum, Trichoderma aggressivum, and Purpureocillium lilacinum.</title>
        <authorList>
            <person name="Beijen E.P.W."/>
            <person name="Ohm R.A."/>
        </authorList>
    </citation>
    <scope>NUCLEOTIDE SEQUENCE [LARGE SCALE GENOMIC DNA]</scope>
    <source>
        <strain evidence="2 3">CBS 150709</strain>
    </source>
</reference>
<organism evidence="2 3">
    <name type="scientific">Purpureocillium lilacinum</name>
    <name type="common">Paecilomyces lilacinus</name>
    <dbReference type="NCBI Taxonomy" id="33203"/>
    <lineage>
        <taxon>Eukaryota</taxon>
        <taxon>Fungi</taxon>
        <taxon>Dikarya</taxon>
        <taxon>Ascomycota</taxon>
        <taxon>Pezizomycotina</taxon>
        <taxon>Sordariomycetes</taxon>
        <taxon>Hypocreomycetidae</taxon>
        <taxon>Hypocreales</taxon>
        <taxon>Ophiocordycipitaceae</taxon>
        <taxon>Purpureocillium</taxon>
    </lineage>
</organism>
<protein>
    <submittedName>
        <fullName evidence="2">Uncharacterized protein</fullName>
    </submittedName>
</protein>
<comment type="caution">
    <text evidence="2">The sequence shown here is derived from an EMBL/GenBank/DDBJ whole genome shotgun (WGS) entry which is preliminary data.</text>
</comment>
<dbReference type="Proteomes" id="UP001287286">
    <property type="component" value="Unassembled WGS sequence"/>
</dbReference>
<sequence>MWRGAPRLIPSASPPERLSLGALCQGLGERNIVGASRYKTESFPLDFQAARRLEALSTEAMFALRPQQCDDPPGAAAASDAADHCVRPLRRPGARERPAAEAERRTKTNPRTNRREANEAGEALKPRI</sequence>
<gene>
    <name evidence="2" type="ORF">Purlil1_7988</name>
</gene>
<feature type="compositionally biased region" description="Basic and acidic residues" evidence="1">
    <location>
        <begin position="113"/>
        <end position="128"/>
    </location>
</feature>